<feature type="transmembrane region" description="Helical" evidence="1">
    <location>
        <begin position="85"/>
        <end position="102"/>
    </location>
</feature>
<dbReference type="EMBL" id="HQ609499">
    <property type="protein sequence ID" value="ADQ55490.1"/>
    <property type="molecule type" value="Genomic_DNA"/>
</dbReference>
<feature type="domain" description="EamA" evidence="2">
    <location>
        <begin position="23"/>
        <end position="157"/>
    </location>
</feature>
<feature type="transmembrane region" description="Helical" evidence="1">
    <location>
        <begin position="141"/>
        <end position="159"/>
    </location>
</feature>
<feature type="transmembrane region" description="Helical" evidence="1">
    <location>
        <begin position="114"/>
        <end position="134"/>
    </location>
</feature>
<protein>
    <submittedName>
        <fullName evidence="3">Putative drug_metabolite transporter superfamily protein</fullName>
    </submittedName>
</protein>
<dbReference type="AlphaFoldDB" id="G8DB34"/>
<feature type="domain" description="EamA" evidence="2">
    <location>
        <begin position="165"/>
        <end position="299"/>
    </location>
</feature>
<dbReference type="PANTHER" id="PTHR12715">
    <property type="entry name" value="TRANSPORTER, DRUG/METABOLITE EXPORTER FAMILY"/>
    <property type="match status" value="1"/>
</dbReference>
<dbReference type="InterPro" id="IPR052756">
    <property type="entry name" value="Alkyne_AA_exporter"/>
</dbReference>
<dbReference type="Pfam" id="PF00892">
    <property type="entry name" value="EamA"/>
    <property type="match status" value="2"/>
</dbReference>
<organism evidence="3">
    <name type="scientific">uncultured organism</name>
    <dbReference type="NCBI Taxonomy" id="155900"/>
    <lineage>
        <taxon>unclassified sequences</taxon>
        <taxon>environmental samples</taxon>
    </lineage>
</organism>
<feature type="transmembrane region" description="Helical" evidence="1">
    <location>
        <begin position="282"/>
        <end position="300"/>
    </location>
</feature>
<feature type="transmembrane region" description="Helical" evidence="1">
    <location>
        <begin position="54"/>
        <end position="73"/>
    </location>
</feature>
<dbReference type="PANTHER" id="PTHR12715:SF4">
    <property type="entry name" value="EAMA DOMAIN-CONTAINING PROTEIN"/>
    <property type="match status" value="1"/>
</dbReference>
<evidence type="ECO:0000313" key="3">
    <source>
        <dbReference type="EMBL" id="ADQ55490.1"/>
    </source>
</evidence>
<gene>
    <name evidence="3" type="ORF">ETU_000023</name>
</gene>
<feature type="transmembrane region" description="Helical" evidence="1">
    <location>
        <begin position="228"/>
        <end position="249"/>
    </location>
</feature>
<dbReference type="Gene3D" id="1.10.3730.20">
    <property type="match status" value="1"/>
</dbReference>
<accession>G8DB34</accession>
<evidence type="ECO:0000259" key="2">
    <source>
        <dbReference type="Pfam" id="PF00892"/>
    </source>
</evidence>
<keyword evidence="1" id="KW-0812">Transmembrane</keyword>
<evidence type="ECO:0000256" key="1">
    <source>
        <dbReference type="SAM" id="Phobius"/>
    </source>
</evidence>
<keyword evidence="1" id="KW-1133">Transmembrane helix</keyword>
<feature type="transmembrane region" description="Helical" evidence="1">
    <location>
        <begin position="256"/>
        <end position="276"/>
    </location>
</feature>
<feature type="transmembrane region" description="Helical" evidence="1">
    <location>
        <begin position="165"/>
        <end position="182"/>
    </location>
</feature>
<feature type="transmembrane region" description="Helical" evidence="1">
    <location>
        <begin position="21"/>
        <end position="42"/>
    </location>
</feature>
<feature type="transmembrane region" description="Helical" evidence="1">
    <location>
        <begin position="194"/>
        <end position="216"/>
    </location>
</feature>
<name>G8DB34_9ZZZZ</name>
<dbReference type="SUPFAM" id="SSF103481">
    <property type="entry name" value="Multidrug resistance efflux transporter EmrE"/>
    <property type="match status" value="2"/>
</dbReference>
<dbReference type="InterPro" id="IPR037185">
    <property type="entry name" value="EmrE-like"/>
</dbReference>
<dbReference type="GO" id="GO:0016020">
    <property type="term" value="C:membrane"/>
    <property type="evidence" value="ECO:0007669"/>
    <property type="project" value="InterPro"/>
</dbReference>
<proteinExistence type="predicted"/>
<sequence>MHDLKNIFNIIHKMIFLFFKNIIAYIALVCVIIMWSLSYVGIKDTLNYFHPESIGFLRFFFASLFIFPWYFFLIPKKYVLQQYDIFLLLITGSIGIGMYTILINLGEKTVDPTITSFIISLIPIFVSIITFFFLNEKINTMGWIGIFISLVGITMIFIQSKSINYGVIYLCFSALCGAFYTIMQKPLLKKLSPLEITSWCIWFATIAMSFSAPIAIKEIYYAPKTELISIILLGIGPGALAYTLWSFCLNHLQRRVVANSLYFVPFLSIIFEWIFLKKIPSWKNLLGGIIILFGVIVIFYKNKNK</sequence>
<keyword evidence="1" id="KW-0472">Membrane</keyword>
<reference evidence="3" key="1">
    <citation type="journal article" date="2011" name="ACS Chem. Biol.">
        <title>Meta-omic Characterization of the Marine Invertebrate Microbial Consortium That Produces the Chemotherapeutic Natural Product ET-743.</title>
        <authorList>
            <person name="Rath C.M."/>
            <person name="Janto B."/>
            <person name="Earl J."/>
            <person name="Ahmed A."/>
            <person name="Hu F.Z."/>
            <person name="Hiller L."/>
            <person name="Dahlgren M."/>
            <person name="Kreft R."/>
            <person name="Yu F."/>
            <person name="Wolff J.J."/>
            <person name="Kweon H.K."/>
            <person name="Christiansen M.A."/>
            <person name="Hakansson K."/>
            <person name="Williams R.M."/>
            <person name="Ehrlich G.D."/>
            <person name="Sherman D.H."/>
        </authorList>
    </citation>
    <scope>NUCLEOTIDE SEQUENCE</scope>
</reference>
<dbReference type="InterPro" id="IPR000620">
    <property type="entry name" value="EamA_dom"/>
</dbReference>